<keyword evidence="2" id="KW-1185">Reference proteome</keyword>
<evidence type="ECO:0000313" key="2">
    <source>
        <dbReference type="Proteomes" id="UP000265955"/>
    </source>
</evidence>
<sequence>MSNFTSNIDMLRAEIAAAAARLIAEDGADYGTAKRKAAKQILGNTKVRGEYMPDNAQIEDEVRIYNELFLGDTQPARLLHLRKLALRLMNDLSEFTPYLTGAVLNGTAGEHSDIYLQLFPESAKDVEIFLINKNVDFEVSETPHFKARSEPVETVSFMWHNEGVHLSLFETDDLRGAIKSPTDGRIARADLASLRSLIAESEGE</sequence>
<dbReference type="OrthoDB" id="9157371at2"/>
<dbReference type="RefSeq" id="WP_119767720.1">
    <property type="nucleotide sequence ID" value="NZ_QYUO01000001.1"/>
</dbReference>
<evidence type="ECO:0008006" key="3">
    <source>
        <dbReference type="Google" id="ProtNLM"/>
    </source>
</evidence>
<organism evidence="1 2">
    <name type="scientific">Noviherbaspirillum saxi</name>
    <dbReference type="NCBI Taxonomy" id="2320863"/>
    <lineage>
        <taxon>Bacteria</taxon>
        <taxon>Pseudomonadati</taxon>
        <taxon>Pseudomonadota</taxon>
        <taxon>Betaproteobacteria</taxon>
        <taxon>Burkholderiales</taxon>
        <taxon>Oxalobacteraceae</taxon>
        <taxon>Noviherbaspirillum</taxon>
    </lineage>
</organism>
<dbReference type="Proteomes" id="UP000265955">
    <property type="component" value="Unassembled WGS sequence"/>
</dbReference>
<name>A0A3A3FPF8_9BURK</name>
<reference evidence="2" key="1">
    <citation type="submission" date="2018-09" db="EMBL/GenBank/DDBJ databases">
        <authorList>
            <person name="Zhu H."/>
        </authorList>
    </citation>
    <scope>NUCLEOTIDE SEQUENCE [LARGE SCALE GENOMIC DNA]</scope>
    <source>
        <strain evidence="2">K1R23-30</strain>
    </source>
</reference>
<comment type="caution">
    <text evidence="1">The sequence shown here is derived from an EMBL/GenBank/DDBJ whole genome shotgun (WGS) entry which is preliminary data.</text>
</comment>
<gene>
    <name evidence="1" type="ORF">D3871_03980</name>
</gene>
<accession>A0A3A3FPF8</accession>
<evidence type="ECO:0000313" key="1">
    <source>
        <dbReference type="EMBL" id="RJF97773.1"/>
    </source>
</evidence>
<dbReference type="EMBL" id="QYUO01000001">
    <property type="protein sequence ID" value="RJF97773.1"/>
    <property type="molecule type" value="Genomic_DNA"/>
</dbReference>
<proteinExistence type="predicted"/>
<protein>
    <recommendedName>
        <fullName evidence="3">UDP-N-acetylmuramate--alanine ligase</fullName>
    </recommendedName>
</protein>
<dbReference type="AlphaFoldDB" id="A0A3A3FPF8"/>